<protein>
    <submittedName>
        <fullName evidence="2">F-box domain-containing protein</fullName>
    </submittedName>
</protein>
<evidence type="ECO:0000313" key="3">
    <source>
        <dbReference type="Proteomes" id="UP000620124"/>
    </source>
</evidence>
<gene>
    <name evidence="2" type="ORF">MVEN_01352000</name>
</gene>
<dbReference type="Gene3D" id="1.20.1280.50">
    <property type="match status" value="1"/>
</dbReference>
<dbReference type="AlphaFoldDB" id="A0A8H6Y2B1"/>
<evidence type="ECO:0000313" key="2">
    <source>
        <dbReference type="EMBL" id="KAF7350465.1"/>
    </source>
</evidence>
<feature type="domain" description="F-box" evidence="1">
    <location>
        <begin position="8"/>
        <end position="62"/>
    </location>
</feature>
<accession>A0A8H6Y2B1</accession>
<comment type="caution">
    <text evidence="2">The sequence shown here is derived from an EMBL/GenBank/DDBJ whole genome shotgun (WGS) entry which is preliminary data.</text>
</comment>
<dbReference type="OrthoDB" id="2269034at2759"/>
<dbReference type="SUPFAM" id="SSF52047">
    <property type="entry name" value="RNI-like"/>
    <property type="match status" value="1"/>
</dbReference>
<dbReference type="Pfam" id="PF12937">
    <property type="entry name" value="F-box-like"/>
    <property type="match status" value="1"/>
</dbReference>
<dbReference type="InterPro" id="IPR001810">
    <property type="entry name" value="F-box_dom"/>
</dbReference>
<reference evidence="2" key="1">
    <citation type="submission" date="2020-05" db="EMBL/GenBank/DDBJ databases">
        <title>Mycena genomes resolve the evolution of fungal bioluminescence.</title>
        <authorList>
            <person name="Tsai I.J."/>
        </authorList>
    </citation>
    <scope>NUCLEOTIDE SEQUENCE</scope>
    <source>
        <strain evidence="2">CCC161011</strain>
    </source>
</reference>
<keyword evidence="3" id="KW-1185">Reference proteome</keyword>
<dbReference type="EMBL" id="JACAZI010000010">
    <property type="protein sequence ID" value="KAF7350465.1"/>
    <property type="molecule type" value="Genomic_DNA"/>
</dbReference>
<organism evidence="2 3">
    <name type="scientific">Mycena venus</name>
    <dbReference type="NCBI Taxonomy" id="2733690"/>
    <lineage>
        <taxon>Eukaryota</taxon>
        <taxon>Fungi</taxon>
        <taxon>Dikarya</taxon>
        <taxon>Basidiomycota</taxon>
        <taxon>Agaricomycotina</taxon>
        <taxon>Agaricomycetes</taxon>
        <taxon>Agaricomycetidae</taxon>
        <taxon>Agaricales</taxon>
        <taxon>Marasmiineae</taxon>
        <taxon>Mycenaceae</taxon>
        <taxon>Mycena</taxon>
    </lineage>
</organism>
<evidence type="ECO:0000259" key="1">
    <source>
        <dbReference type="Pfam" id="PF12937"/>
    </source>
</evidence>
<dbReference type="Proteomes" id="UP000620124">
    <property type="component" value="Unassembled WGS sequence"/>
</dbReference>
<proteinExistence type="predicted"/>
<name>A0A8H6Y2B1_9AGAR</name>
<sequence>MAFIPPVLALPPEITAEIFSHYVGTSTHIPPRSGGPLVLAEVCTRWREICLSTCSLWASVSIDDRCNWNHQVNLLLLQRWMARAGNHLLDLNIWMRSSSPFPILSQYSSRWRSLRFRLNASVPFPFPNGTRVLALVRLDITIPNPHVAVTVTAFREAPSLREVLLSSLGPSQSILLPFVQLTFLRLWRISLQQCLDMLKETPKLEVLSVDTATSRHSSLQFVSPTLSMVFPHLHTLSFCTGSSTVLDHFTLPALETLKLTSFKGDGVARLLELAVRSSCSPRSIAVWFMEYEMSYRCFRAFPSLEKVEIFAYPCSPEPCDGCTLASLVNLLNKDDFLPALCEMKISHCPTEISSSVLAEMLVSRWHGHREGVARLKSFHLSFSFSAGIGSSAIDELRGRVRPLKEAGMDLVIERTPY</sequence>